<accession>A0ABW3G3Z9</accession>
<reference evidence="7" key="1">
    <citation type="journal article" date="2019" name="Int. J. Syst. Evol. Microbiol.">
        <title>The Global Catalogue of Microorganisms (GCM) 10K type strain sequencing project: providing services to taxonomists for standard genome sequencing and annotation.</title>
        <authorList>
            <consortium name="The Broad Institute Genomics Platform"/>
            <consortium name="The Broad Institute Genome Sequencing Center for Infectious Disease"/>
            <person name="Wu L."/>
            <person name="Ma J."/>
        </authorList>
    </citation>
    <scope>NUCLEOTIDE SEQUENCE [LARGE SCALE GENOMIC DNA]</scope>
    <source>
        <strain evidence="7">CCUG 56401</strain>
    </source>
</reference>
<proteinExistence type="inferred from homology"/>
<dbReference type="EC" id="5.4.99.18" evidence="3 4"/>
<dbReference type="PIRSF" id="PIRSF001338">
    <property type="entry name" value="AIR_carboxylase"/>
    <property type="match status" value="1"/>
</dbReference>
<dbReference type="Gene3D" id="3.40.50.1970">
    <property type="match status" value="1"/>
</dbReference>
<dbReference type="EMBL" id="JBHTIW010000039">
    <property type="protein sequence ID" value="MFD0923666.1"/>
    <property type="molecule type" value="Genomic_DNA"/>
</dbReference>
<dbReference type="SUPFAM" id="SSF52255">
    <property type="entry name" value="N5-CAIR mutase (phosphoribosylaminoimidazole carboxylase, PurE)"/>
    <property type="match status" value="1"/>
</dbReference>
<evidence type="ECO:0000313" key="6">
    <source>
        <dbReference type="EMBL" id="MFD0923666.1"/>
    </source>
</evidence>
<dbReference type="HAMAP" id="MF_01929">
    <property type="entry name" value="PurE_classI"/>
    <property type="match status" value="1"/>
</dbReference>
<gene>
    <name evidence="3" type="primary">purE</name>
    <name evidence="6" type="ORF">ACFQ16_28310</name>
</gene>
<feature type="binding site" evidence="3">
    <location>
        <position position="41"/>
    </location>
    <ligand>
        <name>substrate</name>
    </ligand>
</feature>
<name>A0ABW3G3Z9_9PSEU</name>
<evidence type="ECO:0000313" key="7">
    <source>
        <dbReference type="Proteomes" id="UP001597018"/>
    </source>
</evidence>
<dbReference type="InterPro" id="IPR000031">
    <property type="entry name" value="PurE_dom"/>
</dbReference>
<sequence>MNARVAVLIASTLYLERMREATGVLRELGVPVTERGLSAHRTPDETAEFARRARENGFAAIVCGASRAAHVAGLVAAHTTLPVIGVPMSGGTLGGVDALCSTAAMPAGFPVATVGIDDARNAGLLAAQIVAHGDPAVRANLDRYRERMRRRGAEIDAQLVR</sequence>
<dbReference type="InterPro" id="IPR024694">
    <property type="entry name" value="PurE_prokaryotes"/>
</dbReference>
<comment type="caution">
    <text evidence="6">The sequence shown here is derived from an EMBL/GenBank/DDBJ whole genome shotgun (WGS) entry which is preliminary data.</text>
</comment>
<evidence type="ECO:0000256" key="1">
    <source>
        <dbReference type="ARBA" id="ARBA00022755"/>
    </source>
</evidence>
<comment type="similarity">
    <text evidence="3">Belongs to the AIR carboxylase family. Class I subfamily.</text>
</comment>
<comment type="function">
    <text evidence="3 4">Catalyzes the conversion of N5-carboxyaminoimidazole ribonucleotide (N5-CAIR) to 4-carboxy-5-aminoimidazole ribonucleotide (CAIR).</text>
</comment>
<feature type="binding site" evidence="3">
    <location>
        <position position="11"/>
    </location>
    <ligand>
        <name>substrate</name>
    </ligand>
</feature>
<dbReference type="PANTHER" id="PTHR23046">
    <property type="entry name" value="PHOSPHORIBOSYLAMINOIMIDAZOLE CARBOXYLASE CATALYTIC SUBUNIT"/>
    <property type="match status" value="1"/>
</dbReference>
<evidence type="ECO:0000259" key="5">
    <source>
        <dbReference type="SMART" id="SM01001"/>
    </source>
</evidence>
<comment type="caution">
    <text evidence="3">Lacks conserved residue(s) required for the propagation of feature annotation.</text>
</comment>
<evidence type="ECO:0000256" key="3">
    <source>
        <dbReference type="HAMAP-Rule" id="MF_01929"/>
    </source>
</evidence>
<dbReference type="Proteomes" id="UP001597018">
    <property type="component" value="Unassembled WGS sequence"/>
</dbReference>
<dbReference type="PANTHER" id="PTHR23046:SF2">
    <property type="entry name" value="PHOSPHORIBOSYLAMINOIMIDAZOLE CARBOXYLASE"/>
    <property type="match status" value="1"/>
</dbReference>
<organism evidence="6 7">
    <name type="scientific">Saccharopolyspora rosea</name>
    <dbReference type="NCBI Taxonomy" id="524884"/>
    <lineage>
        <taxon>Bacteria</taxon>
        <taxon>Bacillati</taxon>
        <taxon>Actinomycetota</taxon>
        <taxon>Actinomycetes</taxon>
        <taxon>Pseudonocardiales</taxon>
        <taxon>Pseudonocardiaceae</taxon>
        <taxon>Saccharopolyspora</taxon>
    </lineage>
</organism>
<keyword evidence="2 3" id="KW-0413">Isomerase</keyword>
<comment type="pathway">
    <text evidence="3 4">Purine metabolism; IMP biosynthesis via de novo pathway; 5-amino-1-(5-phospho-D-ribosyl)imidazole-4-carboxylate from 5-amino-1-(5-phospho-D-ribosyl)imidazole (N5-CAIR route): step 2/2.</text>
</comment>
<dbReference type="Pfam" id="PF00731">
    <property type="entry name" value="AIRC"/>
    <property type="match status" value="1"/>
</dbReference>
<protein>
    <recommendedName>
        <fullName evidence="3 4">N5-carboxyaminoimidazole ribonucleotide mutase</fullName>
        <shortName evidence="3 4">N5-CAIR mutase</shortName>
        <ecNumber evidence="3 4">5.4.99.18</ecNumber>
    </recommendedName>
    <alternativeName>
        <fullName evidence="3">5-(carboxyamino)imidazole ribonucleotide mutase</fullName>
    </alternativeName>
</protein>
<feature type="domain" description="PurE" evidence="5">
    <location>
        <begin position="3"/>
        <end position="152"/>
    </location>
</feature>
<dbReference type="SMART" id="SM01001">
    <property type="entry name" value="AIRC"/>
    <property type="match status" value="1"/>
</dbReference>
<keyword evidence="1 3" id="KW-0658">Purine biosynthesis</keyword>
<evidence type="ECO:0000256" key="4">
    <source>
        <dbReference type="PIRNR" id="PIRNR001338"/>
    </source>
</evidence>
<dbReference type="InterPro" id="IPR033747">
    <property type="entry name" value="PurE_ClassI"/>
</dbReference>
<comment type="catalytic activity">
    <reaction evidence="3 4">
        <text>5-carboxyamino-1-(5-phospho-D-ribosyl)imidazole + H(+) = 5-amino-1-(5-phospho-D-ribosyl)imidazole-4-carboxylate</text>
        <dbReference type="Rhea" id="RHEA:13193"/>
        <dbReference type="ChEBI" id="CHEBI:15378"/>
        <dbReference type="ChEBI" id="CHEBI:58730"/>
        <dbReference type="ChEBI" id="CHEBI:77657"/>
        <dbReference type="EC" id="5.4.99.18"/>
    </reaction>
</comment>
<keyword evidence="7" id="KW-1185">Reference proteome</keyword>
<evidence type="ECO:0000256" key="2">
    <source>
        <dbReference type="ARBA" id="ARBA00023235"/>
    </source>
</evidence>
<dbReference type="RefSeq" id="WP_345601570.1">
    <property type="nucleotide sequence ID" value="NZ_BAABLT010000039.1"/>
</dbReference>